<evidence type="ECO:0000256" key="5">
    <source>
        <dbReference type="ARBA" id="ARBA00022691"/>
    </source>
</evidence>
<comment type="similarity">
    <text evidence="1">Belongs to the type-I restriction system S methylase family.</text>
</comment>
<dbReference type="InterPro" id="IPR051537">
    <property type="entry name" value="DNA_Adenine_Mtase"/>
</dbReference>
<name>C5J6Y7_MESCH</name>
<sequence length="777" mass="90389">MKFTRDELVEKIGRSYWTSNIENGEFSYKSVGIDRSKINCKHYKLDLRFEYPEEALTLIIETKPDEKSFDKPSSYNQLKCYFNSERLYRPNNNIIAILVRLDDIKDNKYIVYDAQSKKIIEGYKQKIKKIYDYHNLFSSKSNDRSLVTKNTINLNKMLHKYNISERIRAQFIGSLLVAINSKSKNKIFQKIDSVNGKSKDILNLIKDIIKNKINDDQNAKEKLEVTSSVLDDMQLVNLKYENLQRIIYFIEKEIIPFIDEKSNYGEDLLNLFFTTFNKYVQKDDKNQAFTPSHITDFMASLVQINENSRVLDPTCGSGSFLVQAMSQMIKNIDDPKLKQKIKREQIFGIESEYIAFSLASTNMLIHDDGLSNIVLDSCFERREWIESKNINAVLMNPPFNGKNMPSDFTVKENTGMDSTKGLAFVEFVANSVKTKGALLATILPLATAIGRDQIIKEYKKKMLAKHTLKAVFSMPNDLFHPGASASVCIMLFELNKPHIKRNATFFGYYKDDGFIKKKNLGRVEKKDWNLTKQLWLETYLQSKEIPEFSVLENVDHNDEWLAEAYMETDYNQLQAWDFSKTIRDYLSFKLKNGILEKISDNKIIQDNLKLNVKEWKYFQISDLFEVKKAKNVIIEDAQREQGSEVAYVTRTQNNNGIIFFVKKSVFAEEEANVITIGGESAKSFYQPLNFISGNNITKIKLKEFALDRYLGLFFVTLLDKEMNRYNYGRAFNQLNIANTRLKLPIDKDGKPDYQFMRKYIKALLTKEEQFFSKNLFK</sequence>
<feature type="domain" description="Type I restriction modification DNA specificity" evidence="9">
    <location>
        <begin position="613"/>
        <end position="767"/>
    </location>
</feature>
<reference evidence="12" key="1">
    <citation type="journal article" date="2009" name="BMC Bioinformatics">
        <title>The Mycoplasma conjunctivae genome sequencing, annotation and analysis.</title>
        <authorList>
            <person name="Calderon-Copete S.P."/>
            <person name="Wigger G."/>
            <person name="Wunderlin C."/>
            <person name="Schmidheini T."/>
            <person name="Frey J."/>
            <person name="Quail M.A."/>
            <person name="Falquet L."/>
        </authorList>
    </citation>
    <scope>NUCLEOTIDE SEQUENCE [LARGE SCALE GENOMIC DNA]</scope>
    <source>
        <strain evidence="12">ATCC 25834 / NCTC 10147 / HRC/581</strain>
    </source>
</reference>
<dbReference type="InterPro" id="IPR000055">
    <property type="entry name" value="Restrct_endonuc_typeI_TRD"/>
</dbReference>
<comment type="catalytic activity">
    <reaction evidence="8">
        <text>a 2'-deoxyadenosine in DNA + S-adenosyl-L-methionine = an N(6)-methyl-2'-deoxyadenosine in DNA + S-adenosyl-L-homocysteine + H(+)</text>
        <dbReference type="Rhea" id="RHEA:15197"/>
        <dbReference type="Rhea" id="RHEA-COMP:12418"/>
        <dbReference type="Rhea" id="RHEA-COMP:12419"/>
        <dbReference type="ChEBI" id="CHEBI:15378"/>
        <dbReference type="ChEBI" id="CHEBI:57856"/>
        <dbReference type="ChEBI" id="CHEBI:59789"/>
        <dbReference type="ChEBI" id="CHEBI:90615"/>
        <dbReference type="ChEBI" id="CHEBI:90616"/>
        <dbReference type="EC" id="2.1.1.72"/>
    </reaction>
</comment>
<dbReference type="KEGG" id="mco:MCJ_005510"/>
<dbReference type="InterPro" id="IPR003356">
    <property type="entry name" value="DNA_methylase_A-5"/>
</dbReference>
<keyword evidence="5" id="KW-0949">S-adenosyl-L-methionine</keyword>
<protein>
    <recommendedName>
        <fullName evidence="2">site-specific DNA-methyltransferase (adenine-specific)</fullName>
        <ecNumber evidence="2">2.1.1.72</ecNumber>
    </recommendedName>
</protein>
<keyword evidence="4" id="KW-0808">Transferase</keyword>
<dbReference type="PRINTS" id="PR00507">
    <property type="entry name" value="N12N6MTFRASE"/>
</dbReference>
<dbReference type="Pfam" id="PF02384">
    <property type="entry name" value="N6_Mtase"/>
    <property type="match status" value="1"/>
</dbReference>
<dbReference type="InterPro" id="IPR002052">
    <property type="entry name" value="DNA_methylase_N6_adenine_CS"/>
</dbReference>
<evidence type="ECO:0000256" key="4">
    <source>
        <dbReference type="ARBA" id="ARBA00022679"/>
    </source>
</evidence>
<dbReference type="GO" id="GO:0032259">
    <property type="term" value="P:methylation"/>
    <property type="evidence" value="ECO:0007669"/>
    <property type="project" value="UniProtKB-KW"/>
</dbReference>
<keyword evidence="12" id="KW-1185">Reference proteome</keyword>
<evidence type="ECO:0000256" key="8">
    <source>
        <dbReference type="ARBA" id="ARBA00047942"/>
    </source>
</evidence>
<gene>
    <name evidence="11" type="ordered locus">MCJ_005510</name>
</gene>
<dbReference type="PROSITE" id="PS00092">
    <property type="entry name" value="N6_MTASE"/>
    <property type="match status" value="1"/>
</dbReference>
<dbReference type="Proteomes" id="UP000001491">
    <property type="component" value="Chromosome"/>
</dbReference>
<dbReference type="SUPFAM" id="SSF53335">
    <property type="entry name" value="S-adenosyl-L-methionine-dependent methyltransferases"/>
    <property type="match status" value="1"/>
</dbReference>
<keyword evidence="3" id="KW-0489">Methyltransferase</keyword>
<evidence type="ECO:0000256" key="2">
    <source>
        <dbReference type="ARBA" id="ARBA00011900"/>
    </source>
</evidence>
<dbReference type="GO" id="GO:0009307">
    <property type="term" value="P:DNA restriction-modification system"/>
    <property type="evidence" value="ECO:0007669"/>
    <property type="project" value="UniProtKB-KW"/>
</dbReference>
<evidence type="ECO:0000313" key="11">
    <source>
        <dbReference type="EMBL" id="CAT05250.1"/>
    </source>
</evidence>
<dbReference type="Gene3D" id="3.40.50.150">
    <property type="entry name" value="Vaccinia Virus protein VP39"/>
    <property type="match status" value="1"/>
</dbReference>
<evidence type="ECO:0000256" key="6">
    <source>
        <dbReference type="ARBA" id="ARBA00022747"/>
    </source>
</evidence>
<evidence type="ECO:0000259" key="10">
    <source>
        <dbReference type="Pfam" id="PF02384"/>
    </source>
</evidence>
<dbReference type="GO" id="GO:0008170">
    <property type="term" value="F:N-methyltransferase activity"/>
    <property type="evidence" value="ECO:0007669"/>
    <property type="project" value="InterPro"/>
</dbReference>
<dbReference type="GO" id="GO:0003677">
    <property type="term" value="F:DNA binding"/>
    <property type="evidence" value="ECO:0007669"/>
    <property type="project" value="UniProtKB-KW"/>
</dbReference>
<dbReference type="eggNOG" id="COG0286">
    <property type="taxonomic scope" value="Bacteria"/>
</dbReference>
<dbReference type="EC" id="2.1.1.72" evidence="2"/>
<dbReference type="PANTHER" id="PTHR42933">
    <property type="entry name" value="SLR6095 PROTEIN"/>
    <property type="match status" value="1"/>
</dbReference>
<evidence type="ECO:0000256" key="1">
    <source>
        <dbReference type="ARBA" id="ARBA00010923"/>
    </source>
</evidence>
<dbReference type="Pfam" id="PF01420">
    <property type="entry name" value="Methylase_S"/>
    <property type="match status" value="1"/>
</dbReference>
<keyword evidence="7" id="KW-0238">DNA-binding</keyword>
<dbReference type="SUPFAM" id="SSF116734">
    <property type="entry name" value="DNA methylase specificity domain"/>
    <property type="match status" value="1"/>
</dbReference>
<dbReference type="EMBL" id="FM864216">
    <property type="protein sequence ID" value="CAT05250.1"/>
    <property type="molecule type" value="Genomic_DNA"/>
</dbReference>
<organism evidence="11 12">
    <name type="scientific">Mesomycoplasma conjunctivae (strain ATCC 25834 / NCTC 10147 / HRC/581)</name>
    <name type="common">Mycoplasma conjunctivae</name>
    <dbReference type="NCBI Taxonomy" id="572263"/>
    <lineage>
        <taxon>Bacteria</taxon>
        <taxon>Bacillati</taxon>
        <taxon>Mycoplasmatota</taxon>
        <taxon>Mycoplasmoidales</taxon>
        <taxon>Metamycoplasmataceae</taxon>
        <taxon>Mesomycoplasma</taxon>
    </lineage>
</organism>
<dbReference type="InterPro" id="IPR029063">
    <property type="entry name" value="SAM-dependent_MTases_sf"/>
</dbReference>
<proteinExistence type="inferred from homology"/>
<dbReference type="eggNOG" id="COG0732">
    <property type="taxonomic scope" value="Bacteria"/>
</dbReference>
<dbReference type="Gene3D" id="3.90.220.20">
    <property type="entry name" value="DNA methylase specificity domains"/>
    <property type="match status" value="1"/>
</dbReference>
<dbReference type="PANTHER" id="PTHR42933:SF1">
    <property type="entry name" value="SITE-SPECIFIC DNA-METHYLTRANSFERASE (ADENINE-SPECIFIC)"/>
    <property type="match status" value="1"/>
</dbReference>
<evidence type="ECO:0000256" key="3">
    <source>
        <dbReference type="ARBA" id="ARBA00022603"/>
    </source>
</evidence>
<evidence type="ECO:0000256" key="7">
    <source>
        <dbReference type="ARBA" id="ARBA00023125"/>
    </source>
</evidence>
<evidence type="ECO:0000259" key="9">
    <source>
        <dbReference type="Pfam" id="PF01420"/>
    </source>
</evidence>
<dbReference type="InterPro" id="IPR044946">
    <property type="entry name" value="Restrct_endonuc_typeI_TRD_sf"/>
</dbReference>
<feature type="domain" description="DNA methylase adenine-specific" evidence="10">
    <location>
        <begin position="276"/>
        <end position="558"/>
    </location>
</feature>
<keyword evidence="6" id="KW-0680">Restriction system</keyword>
<dbReference type="AlphaFoldDB" id="C5J6Y7"/>
<dbReference type="HOGENOM" id="CLU_015410_2_1_14"/>
<evidence type="ECO:0000313" key="12">
    <source>
        <dbReference type="Proteomes" id="UP000001491"/>
    </source>
</evidence>
<dbReference type="GO" id="GO:0009007">
    <property type="term" value="F:site-specific DNA-methyltransferase (adenine-specific) activity"/>
    <property type="evidence" value="ECO:0007669"/>
    <property type="project" value="UniProtKB-EC"/>
</dbReference>
<accession>C5J6Y7</accession>